<organism evidence="1">
    <name type="scientific">uncultured Rubrobacteraceae bacterium</name>
    <dbReference type="NCBI Taxonomy" id="349277"/>
    <lineage>
        <taxon>Bacteria</taxon>
        <taxon>Bacillati</taxon>
        <taxon>Actinomycetota</taxon>
        <taxon>Rubrobacteria</taxon>
        <taxon>Rubrobacterales</taxon>
        <taxon>Rubrobacteraceae</taxon>
        <taxon>environmental samples</taxon>
    </lineage>
</organism>
<protein>
    <submittedName>
        <fullName evidence="1">Uncharacterized protein</fullName>
    </submittedName>
</protein>
<evidence type="ECO:0000313" key="1">
    <source>
        <dbReference type="EMBL" id="CAA9458035.1"/>
    </source>
</evidence>
<sequence>MLEGPGSRWRREITSIAGHRWPASYEEADGRHRLTSDPSKHPLGRLVRVEDDGVVSSYRVQGGHISQVNCSVGGLRFSIHIQERIFIGGGMVSPFASASSTEMPSKSG</sequence>
<dbReference type="AlphaFoldDB" id="A0A6J4QXP8"/>
<name>A0A6J4QXP8_9ACTN</name>
<dbReference type="EMBL" id="CADCVD010000167">
    <property type="protein sequence ID" value="CAA9458035.1"/>
    <property type="molecule type" value="Genomic_DNA"/>
</dbReference>
<accession>A0A6J4QXP8</accession>
<gene>
    <name evidence="1" type="ORF">AVDCRST_MAG37-3321</name>
</gene>
<proteinExistence type="predicted"/>
<dbReference type="Pfam" id="PF11866">
    <property type="entry name" value="DUF3386"/>
    <property type="match status" value="1"/>
</dbReference>
<reference evidence="1" key="1">
    <citation type="submission" date="2020-02" db="EMBL/GenBank/DDBJ databases">
        <authorList>
            <person name="Meier V. D."/>
        </authorList>
    </citation>
    <scope>NUCLEOTIDE SEQUENCE</scope>
    <source>
        <strain evidence="1">AVDCRST_MAG37</strain>
    </source>
</reference>
<dbReference type="InterPro" id="IPR021809">
    <property type="entry name" value="DUF3386"/>
</dbReference>